<dbReference type="Gene3D" id="1.10.510.10">
    <property type="entry name" value="Transferase(Phosphotransferase) domain 1"/>
    <property type="match status" value="1"/>
</dbReference>
<dbReference type="Proteomes" id="UP001470230">
    <property type="component" value="Unassembled WGS sequence"/>
</dbReference>
<comment type="caution">
    <text evidence="7">The sequence shown here is derived from an EMBL/GenBank/DDBJ whole genome shotgun (WGS) entry which is preliminary data.</text>
</comment>
<keyword evidence="8" id="KW-1185">Reference proteome</keyword>
<dbReference type="InterPro" id="IPR050235">
    <property type="entry name" value="CK1_Ser-Thr_kinase"/>
</dbReference>
<dbReference type="InterPro" id="IPR011009">
    <property type="entry name" value="Kinase-like_dom_sf"/>
</dbReference>
<keyword evidence="2 4" id="KW-0547">Nucleotide-binding</keyword>
<reference evidence="7 8" key="1">
    <citation type="submission" date="2024-04" db="EMBL/GenBank/DDBJ databases">
        <title>Tritrichomonas musculus Genome.</title>
        <authorList>
            <person name="Alves-Ferreira E."/>
            <person name="Grigg M."/>
            <person name="Lorenzi H."/>
            <person name="Galac M."/>
        </authorList>
    </citation>
    <scope>NUCLEOTIDE SEQUENCE [LARGE SCALE GENOMIC DNA]</scope>
    <source>
        <strain evidence="7 8">EAF2021</strain>
    </source>
</reference>
<keyword evidence="5" id="KW-0808">Transferase</keyword>
<keyword evidence="3 4" id="KW-0067">ATP-binding</keyword>
<evidence type="ECO:0000259" key="6">
    <source>
        <dbReference type="PROSITE" id="PS50011"/>
    </source>
</evidence>
<dbReference type="EMBL" id="JAPFFF010000011">
    <property type="protein sequence ID" value="KAK8878520.1"/>
    <property type="molecule type" value="Genomic_DNA"/>
</dbReference>
<feature type="domain" description="Protein kinase" evidence="6">
    <location>
        <begin position="20"/>
        <end position="285"/>
    </location>
</feature>
<evidence type="ECO:0000256" key="2">
    <source>
        <dbReference type="ARBA" id="ARBA00022741"/>
    </source>
</evidence>
<evidence type="ECO:0000313" key="7">
    <source>
        <dbReference type="EMBL" id="KAK8878520.1"/>
    </source>
</evidence>
<dbReference type="EC" id="2.7.11.1" evidence="1"/>
<evidence type="ECO:0000256" key="3">
    <source>
        <dbReference type="ARBA" id="ARBA00022840"/>
    </source>
</evidence>
<dbReference type="PROSITE" id="PS50011">
    <property type="entry name" value="PROTEIN_KINASE_DOM"/>
    <property type="match status" value="1"/>
</dbReference>
<keyword evidence="5" id="KW-0723">Serine/threonine-protein kinase</keyword>
<gene>
    <name evidence="7" type="ORF">M9Y10_005300</name>
</gene>
<dbReference type="Pfam" id="PF00069">
    <property type="entry name" value="Pkinase"/>
    <property type="match status" value="1"/>
</dbReference>
<organism evidence="7 8">
    <name type="scientific">Tritrichomonas musculus</name>
    <dbReference type="NCBI Taxonomy" id="1915356"/>
    <lineage>
        <taxon>Eukaryota</taxon>
        <taxon>Metamonada</taxon>
        <taxon>Parabasalia</taxon>
        <taxon>Tritrichomonadida</taxon>
        <taxon>Tritrichomonadidae</taxon>
        <taxon>Tritrichomonas</taxon>
    </lineage>
</organism>
<dbReference type="CDD" id="cd14016">
    <property type="entry name" value="STKc_CK1"/>
    <property type="match status" value="1"/>
</dbReference>
<dbReference type="InterPro" id="IPR008271">
    <property type="entry name" value="Ser/Thr_kinase_AS"/>
</dbReference>
<evidence type="ECO:0000256" key="4">
    <source>
        <dbReference type="PROSITE-ProRule" id="PRU10141"/>
    </source>
</evidence>
<sequence length="414" mass="48216">MQQLLTEVFPEVGDILKEKYQIVRRIGAGSFGAVFEVQDLNDGKMYAIKLENNTTPSPQLQYEYKLYTILDGAVGFPRVYDQWDDLKFRVMVMERLGCSLGYFTRKWGKVLSLKTVLMCGIQMISRLEYFHKRSFIHRDIKPDNFVFGIGKNASLLYMIDLGLAKKYRDLRTHQHENYSEDRGLAGTARYVSINVHLGVEQSCRDDLESLGYVLISLLKGKLPWQDLENCTQGEKYEMMSKAKVETPLEVLCDDLPEEFLTYMTKVKSLRFDEKPPYYSLRQLFVVLMIKMNYEYDYKYDWIGSRLQRIDMTLRGRVDIQKTILPVDPADVMVEAEKDAKFKKYIQPNPFSFIVHKAARFISASKRSQDAKEIKKLNEDEDIKVSPDIPNQQTLFLLDPRLTQMPVTPNTIDFQ</sequence>
<dbReference type="PROSITE" id="PS00108">
    <property type="entry name" value="PROTEIN_KINASE_ST"/>
    <property type="match status" value="1"/>
</dbReference>
<protein>
    <recommendedName>
        <fullName evidence="1">non-specific serine/threonine protein kinase</fullName>
        <ecNumber evidence="1">2.7.11.1</ecNumber>
    </recommendedName>
</protein>
<keyword evidence="5" id="KW-0418">Kinase</keyword>
<dbReference type="SUPFAM" id="SSF56112">
    <property type="entry name" value="Protein kinase-like (PK-like)"/>
    <property type="match status" value="1"/>
</dbReference>
<accession>A0ABR2JL85</accession>
<feature type="binding site" evidence="4">
    <location>
        <position position="49"/>
    </location>
    <ligand>
        <name>ATP</name>
        <dbReference type="ChEBI" id="CHEBI:30616"/>
    </ligand>
</feature>
<evidence type="ECO:0000256" key="1">
    <source>
        <dbReference type="ARBA" id="ARBA00012513"/>
    </source>
</evidence>
<dbReference type="PROSITE" id="PS00107">
    <property type="entry name" value="PROTEIN_KINASE_ATP"/>
    <property type="match status" value="1"/>
</dbReference>
<comment type="similarity">
    <text evidence="5">Belongs to the protein kinase superfamily.</text>
</comment>
<dbReference type="SMART" id="SM00220">
    <property type="entry name" value="S_TKc"/>
    <property type="match status" value="1"/>
</dbReference>
<dbReference type="InterPro" id="IPR017441">
    <property type="entry name" value="Protein_kinase_ATP_BS"/>
</dbReference>
<evidence type="ECO:0000313" key="8">
    <source>
        <dbReference type="Proteomes" id="UP001470230"/>
    </source>
</evidence>
<dbReference type="InterPro" id="IPR000719">
    <property type="entry name" value="Prot_kinase_dom"/>
</dbReference>
<dbReference type="PANTHER" id="PTHR11909">
    <property type="entry name" value="CASEIN KINASE-RELATED"/>
    <property type="match status" value="1"/>
</dbReference>
<evidence type="ECO:0000256" key="5">
    <source>
        <dbReference type="RuleBase" id="RU000304"/>
    </source>
</evidence>
<proteinExistence type="inferred from homology"/>
<name>A0ABR2JL85_9EUKA</name>